<accession>A0A3E3EDC9</accession>
<dbReference type="GO" id="GO:0016758">
    <property type="term" value="F:hexosyltransferase activity"/>
    <property type="evidence" value="ECO:0007669"/>
    <property type="project" value="UniProtKB-ARBA"/>
</dbReference>
<comment type="caution">
    <text evidence="2">The sequence shown here is derived from an EMBL/GenBank/DDBJ whole genome shotgun (WGS) entry which is preliminary data.</text>
</comment>
<dbReference type="PANTHER" id="PTHR22916">
    <property type="entry name" value="GLYCOSYLTRANSFERASE"/>
    <property type="match status" value="1"/>
</dbReference>
<dbReference type="Pfam" id="PF00535">
    <property type="entry name" value="Glycos_transf_2"/>
    <property type="match status" value="1"/>
</dbReference>
<gene>
    <name evidence="2" type="ORF">DXB93_11990</name>
</gene>
<dbReference type="PANTHER" id="PTHR22916:SF3">
    <property type="entry name" value="UDP-GLCNAC:BETAGAL BETA-1,3-N-ACETYLGLUCOSAMINYLTRANSFERASE-LIKE PROTEIN 1"/>
    <property type="match status" value="1"/>
</dbReference>
<dbReference type="SUPFAM" id="SSF53448">
    <property type="entry name" value="Nucleotide-diphospho-sugar transferases"/>
    <property type="match status" value="1"/>
</dbReference>
<evidence type="ECO:0000313" key="2">
    <source>
        <dbReference type="EMBL" id="RGD84063.1"/>
    </source>
</evidence>
<protein>
    <submittedName>
        <fullName evidence="2">Glycosyltransferase</fullName>
    </submittedName>
</protein>
<dbReference type="EMBL" id="QUSL01000019">
    <property type="protein sequence ID" value="RGD84063.1"/>
    <property type="molecule type" value="Genomic_DNA"/>
</dbReference>
<proteinExistence type="predicted"/>
<dbReference type="RefSeq" id="WP_117581830.1">
    <property type="nucleotide sequence ID" value="NZ_CP068485.1"/>
</dbReference>
<dbReference type="AlphaFoldDB" id="A0A3E3EDC9"/>
<dbReference type="Gene3D" id="3.90.550.10">
    <property type="entry name" value="Spore Coat Polysaccharide Biosynthesis Protein SpsA, Chain A"/>
    <property type="match status" value="1"/>
</dbReference>
<dbReference type="InterPro" id="IPR001173">
    <property type="entry name" value="Glyco_trans_2-like"/>
</dbReference>
<sequence>MIKERVDILLSVYNPNMEYLKKQLISLNNQTYKYIKLYIFDDCINNRCDCRIFEKYITNFEWEILPYCEKNLNYMGAFEKLVMESQGEYIAFCDQDDIWMTDKIEKCIEYMKQTETVLVVTDKQIIDENDNITCSSVRKNSKKNYDNWNTYDDITKYNLFITYAVGMSIVMSGDFARSTLPFSKNTGHDKWVLACASTEGKVGYLNEPLVKYRRHGKNVSGVLVGINSKKDYIKERILPDLKVIEDFKKKYPNHKDINEIESFANARKDGNIVTLFKLRKLAPDVAKFDIVTSLLPDKIFMLMVKIAQKIS</sequence>
<evidence type="ECO:0000313" key="3">
    <source>
        <dbReference type="Proteomes" id="UP000261032"/>
    </source>
</evidence>
<reference evidence="2 3" key="1">
    <citation type="submission" date="2018-08" db="EMBL/GenBank/DDBJ databases">
        <title>A genome reference for cultivated species of the human gut microbiota.</title>
        <authorList>
            <person name="Zou Y."/>
            <person name="Xue W."/>
            <person name="Luo G."/>
        </authorList>
    </citation>
    <scope>NUCLEOTIDE SEQUENCE [LARGE SCALE GENOMIC DNA]</scope>
    <source>
        <strain evidence="2 3">OM06-4</strain>
    </source>
</reference>
<name>A0A3E3EDC9_9FIRM</name>
<feature type="domain" description="Glycosyltransferase 2-like" evidence="1">
    <location>
        <begin position="8"/>
        <end position="160"/>
    </location>
</feature>
<dbReference type="InterPro" id="IPR029044">
    <property type="entry name" value="Nucleotide-diphossugar_trans"/>
</dbReference>
<organism evidence="2 3">
    <name type="scientific">Thomasclavelia ramosa</name>
    <dbReference type="NCBI Taxonomy" id="1547"/>
    <lineage>
        <taxon>Bacteria</taxon>
        <taxon>Bacillati</taxon>
        <taxon>Bacillota</taxon>
        <taxon>Erysipelotrichia</taxon>
        <taxon>Erysipelotrichales</taxon>
        <taxon>Coprobacillaceae</taxon>
        <taxon>Thomasclavelia</taxon>
    </lineage>
</organism>
<dbReference type="Proteomes" id="UP000261032">
    <property type="component" value="Unassembled WGS sequence"/>
</dbReference>
<keyword evidence="2" id="KW-0808">Transferase</keyword>
<evidence type="ECO:0000259" key="1">
    <source>
        <dbReference type="Pfam" id="PF00535"/>
    </source>
</evidence>